<dbReference type="PANTHER" id="PTHR45892">
    <property type="entry name" value="AMINOACYLASE-1"/>
    <property type="match status" value="1"/>
</dbReference>
<keyword evidence="13" id="KW-1185">Reference proteome</keyword>
<feature type="active site" description="Proton acceptor" evidence="9">
    <location>
        <position position="150"/>
    </location>
</feature>
<dbReference type="InterPro" id="IPR036264">
    <property type="entry name" value="Bact_exopeptidase_dim_dom"/>
</dbReference>
<dbReference type="GO" id="GO:0006520">
    <property type="term" value="P:amino acid metabolic process"/>
    <property type="evidence" value="ECO:0007669"/>
    <property type="project" value="InterPro"/>
</dbReference>
<evidence type="ECO:0000256" key="3">
    <source>
        <dbReference type="ARBA" id="ARBA00011913"/>
    </source>
</evidence>
<dbReference type="Gene3D" id="3.30.70.360">
    <property type="match status" value="1"/>
</dbReference>
<keyword evidence="6" id="KW-0378">Hydrolase</keyword>
<dbReference type="GO" id="GO:0004046">
    <property type="term" value="F:aminoacylase activity"/>
    <property type="evidence" value="ECO:0007669"/>
    <property type="project" value="UniProtKB-EC"/>
</dbReference>
<feature type="domain" description="Peptidase M20 dimerisation" evidence="11">
    <location>
        <begin position="196"/>
        <end position="299"/>
    </location>
</feature>
<evidence type="ECO:0000256" key="8">
    <source>
        <dbReference type="ARBA" id="ARBA00029656"/>
    </source>
</evidence>
<dbReference type="PROSITE" id="PS00759">
    <property type="entry name" value="ARGE_DAPE_CPG2_2"/>
    <property type="match status" value="1"/>
</dbReference>
<feature type="binding site" evidence="10">
    <location>
        <position position="84"/>
    </location>
    <ligand>
        <name>Zn(2+)</name>
        <dbReference type="ChEBI" id="CHEBI:29105"/>
        <label>1</label>
    </ligand>
</feature>
<comment type="cofactor">
    <cofactor evidence="10">
        <name>Zn(2+)</name>
        <dbReference type="ChEBI" id="CHEBI:29105"/>
    </cofactor>
    <text evidence="10">Binds 2 Zn(2+) ions per subunit.</text>
</comment>
<keyword evidence="4" id="KW-0963">Cytoplasm</keyword>
<feature type="binding site" evidence="10">
    <location>
        <position position="178"/>
    </location>
    <ligand>
        <name>Zn(2+)</name>
        <dbReference type="ChEBI" id="CHEBI:29105"/>
        <label>1</label>
    </ligand>
</feature>
<proteinExistence type="inferred from homology"/>
<dbReference type="InterPro" id="IPR010159">
    <property type="entry name" value="N-acyl_aa_amidohydrolase"/>
</dbReference>
<evidence type="ECO:0000259" key="11">
    <source>
        <dbReference type="Pfam" id="PF07687"/>
    </source>
</evidence>
<name>A0A9P0B6E4_BRAAE</name>
<keyword evidence="7 10" id="KW-0862">Zinc</keyword>
<dbReference type="Pfam" id="PF01546">
    <property type="entry name" value="Peptidase_M20"/>
    <property type="match status" value="1"/>
</dbReference>
<dbReference type="FunFam" id="3.40.630.10:FF:000019">
    <property type="entry name" value="Aminoacylase 1"/>
    <property type="match status" value="1"/>
</dbReference>
<feature type="binding site" evidence="10">
    <location>
        <position position="116"/>
    </location>
    <ligand>
        <name>Zn(2+)</name>
        <dbReference type="ChEBI" id="CHEBI:29105"/>
        <label>2</label>
    </ligand>
</feature>
<comment type="similarity">
    <text evidence="2">Belongs to the peptidase M20A family.</text>
</comment>
<dbReference type="Gene3D" id="1.10.150.900">
    <property type="match status" value="1"/>
</dbReference>
<dbReference type="InterPro" id="IPR001261">
    <property type="entry name" value="ArgE/DapE_CS"/>
</dbReference>
<evidence type="ECO:0000256" key="4">
    <source>
        <dbReference type="ARBA" id="ARBA00022490"/>
    </source>
</evidence>
<evidence type="ECO:0000256" key="2">
    <source>
        <dbReference type="ARBA" id="ARBA00006247"/>
    </source>
</evidence>
<evidence type="ECO:0000256" key="1">
    <source>
        <dbReference type="ARBA" id="ARBA00004496"/>
    </source>
</evidence>
<feature type="binding site" evidence="10">
    <location>
        <position position="116"/>
    </location>
    <ligand>
        <name>Zn(2+)</name>
        <dbReference type="ChEBI" id="CHEBI:29105"/>
        <label>1</label>
    </ligand>
</feature>
<keyword evidence="5 10" id="KW-0479">Metal-binding</keyword>
<feature type="binding site" evidence="10">
    <location>
        <position position="375"/>
    </location>
    <ligand>
        <name>Zn(2+)</name>
        <dbReference type="ChEBI" id="CHEBI:29105"/>
        <label>2</label>
    </ligand>
</feature>
<dbReference type="SUPFAM" id="SSF53187">
    <property type="entry name" value="Zn-dependent exopeptidases"/>
    <property type="match status" value="1"/>
</dbReference>
<evidence type="ECO:0000256" key="7">
    <source>
        <dbReference type="ARBA" id="ARBA00022833"/>
    </source>
</evidence>
<dbReference type="FunFam" id="3.30.70.360:FF:000005">
    <property type="entry name" value="Putative Aminoacylase-1"/>
    <property type="match status" value="1"/>
</dbReference>
<dbReference type="Proteomes" id="UP001154078">
    <property type="component" value="Chromosome 4"/>
</dbReference>
<evidence type="ECO:0000256" key="6">
    <source>
        <dbReference type="ARBA" id="ARBA00022801"/>
    </source>
</evidence>
<dbReference type="PROSITE" id="PS00758">
    <property type="entry name" value="ARGE_DAPE_CPG2_1"/>
    <property type="match status" value="1"/>
</dbReference>
<gene>
    <name evidence="12" type="ORF">MELIAE_LOCUS7148</name>
</gene>
<dbReference type="EMBL" id="OV121135">
    <property type="protein sequence ID" value="CAH0555895.1"/>
    <property type="molecule type" value="Genomic_DNA"/>
</dbReference>
<dbReference type="PANTHER" id="PTHR45892:SF1">
    <property type="entry name" value="AMINOACYLASE-1"/>
    <property type="match status" value="1"/>
</dbReference>
<reference evidence="12" key="1">
    <citation type="submission" date="2021-12" db="EMBL/GenBank/DDBJ databases">
        <authorList>
            <person name="King R."/>
        </authorList>
    </citation>
    <scope>NUCLEOTIDE SEQUENCE</scope>
</reference>
<protein>
    <recommendedName>
        <fullName evidence="3">N-acyl-aliphatic-L-amino acid amidohydrolase</fullName>
        <ecNumber evidence="3">3.5.1.14</ecNumber>
    </recommendedName>
    <alternativeName>
        <fullName evidence="8">N-acyl-L-amino-acid amidohydrolase</fullName>
    </alternativeName>
</protein>
<dbReference type="OrthoDB" id="3064516at2759"/>
<feature type="binding site" evidence="10">
    <location>
        <position position="151"/>
    </location>
    <ligand>
        <name>Zn(2+)</name>
        <dbReference type="ChEBI" id="CHEBI:29105"/>
        <label>2</label>
    </ligand>
</feature>
<comment type="subcellular location">
    <subcellularLocation>
        <location evidence="1">Cytoplasm</location>
    </subcellularLocation>
</comment>
<dbReference type="SUPFAM" id="SSF55031">
    <property type="entry name" value="Bacterial exopeptidase dimerisation domain"/>
    <property type="match status" value="1"/>
</dbReference>
<dbReference type="EC" id="3.5.1.14" evidence="3"/>
<dbReference type="NCBIfam" id="TIGR01880">
    <property type="entry name" value="Ac-peptdase-euk"/>
    <property type="match status" value="1"/>
</dbReference>
<organism evidence="12 13">
    <name type="scientific">Brassicogethes aeneus</name>
    <name type="common">Rape pollen beetle</name>
    <name type="synonym">Meligethes aeneus</name>
    <dbReference type="NCBI Taxonomy" id="1431903"/>
    <lineage>
        <taxon>Eukaryota</taxon>
        <taxon>Metazoa</taxon>
        <taxon>Ecdysozoa</taxon>
        <taxon>Arthropoda</taxon>
        <taxon>Hexapoda</taxon>
        <taxon>Insecta</taxon>
        <taxon>Pterygota</taxon>
        <taxon>Neoptera</taxon>
        <taxon>Endopterygota</taxon>
        <taxon>Coleoptera</taxon>
        <taxon>Polyphaga</taxon>
        <taxon>Cucujiformia</taxon>
        <taxon>Nitidulidae</taxon>
        <taxon>Meligethinae</taxon>
        <taxon>Brassicogethes</taxon>
    </lineage>
</organism>
<feature type="active site" evidence="9">
    <location>
        <position position="86"/>
    </location>
</feature>
<dbReference type="InterPro" id="IPR052083">
    <property type="entry name" value="Aminoacylase-1_M20A"/>
</dbReference>
<dbReference type="InterPro" id="IPR011650">
    <property type="entry name" value="Peptidase_M20_dimer"/>
</dbReference>
<dbReference type="GO" id="GO:0005737">
    <property type="term" value="C:cytoplasm"/>
    <property type="evidence" value="ECO:0007669"/>
    <property type="project" value="UniProtKB-SubCell"/>
</dbReference>
<evidence type="ECO:0000256" key="10">
    <source>
        <dbReference type="PIRSR" id="PIRSR036696-2"/>
    </source>
</evidence>
<accession>A0A9P0B6E4</accession>
<dbReference type="PIRSF" id="PIRSF036696">
    <property type="entry name" value="ACY-1"/>
    <property type="match status" value="1"/>
</dbReference>
<evidence type="ECO:0000313" key="12">
    <source>
        <dbReference type="EMBL" id="CAH0555895.1"/>
    </source>
</evidence>
<sequence>MSLRSADLVDASNAQAVNNFREYLQIRSVHPEINYDGCVKFLEKQAKSLDLPIKIVTVVPGKPIVIMTWTGKNPNLPSIMLNSHMDVVPVYEDMWSQKPFGGEIVDGKVYGRGAQDMKCVGIWYLEAIRMLKSNKVTLECTLHVTFVPDEEIGGKDGMKVFVETEEFKKLNIGCALDEGMPSTNEEFALFYDERCMWHMNWTCPGISTHGSALVNDTAGEKVAYILGKIYEFRRNEQNKLKYLKGTMGDVTAINLNVIHGGVQTNVTPAEIKFGLDCRVTPKEDFKTFEKMIESWRSEAGSGVTIDFVEKWLPVPATKLNDENPYWMAFKKATEALNLKLVPQICPGRTDGVFLRAKGIPVLGFSAINNTELLLHQHDEHLGVETFLKGIQIYCKIIEAMANV</sequence>
<evidence type="ECO:0000256" key="9">
    <source>
        <dbReference type="PIRSR" id="PIRSR036696-1"/>
    </source>
</evidence>
<evidence type="ECO:0000313" key="13">
    <source>
        <dbReference type="Proteomes" id="UP001154078"/>
    </source>
</evidence>
<evidence type="ECO:0000256" key="5">
    <source>
        <dbReference type="ARBA" id="ARBA00022723"/>
    </source>
</evidence>
<dbReference type="Pfam" id="PF07687">
    <property type="entry name" value="M20_dimer"/>
    <property type="match status" value="1"/>
</dbReference>
<dbReference type="GO" id="GO:0046872">
    <property type="term" value="F:metal ion binding"/>
    <property type="evidence" value="ECO:0007669"/>
    <property type="project" value="UniProtKB-KW"/>
</dbReference>
<dbReference type="AlphaFoldDB" id="A0A9P0B6E4"/>
<dbReference type="Gene3D" id="3.40.630.10">
    <property type="entry name" value="Zn peptidases"/>
    <property type="match status" value="1"/>
</dbReference>
<dbReference type="InterPro" id="IPR002933">
    <property type="entry name" value="Peptidase_M20"/>
</dbReference>